<comment type="caution">
    <text evidence="2">The sequence shown here is derived from an EMBL/GenBank/DDBJ whole genome shotgun (WGS) entry which is preliminary data.</text>
</comment>
<name>A0ABD6X6Y1_PHODM</name>
<reference evidence="2 3" key="1">
    <citation type="submission" date="2018-03" db="EMBL/GenBank/DDBJ databases">
        <title>Whole genome sequencing of Histamine producing bacteria.</title>
        <authorList>
            <person name="Butler K."/>
        </authorList>
    </citation>
    <scope>NUCLEOTIDE SEQUENCE [LARGE SCALE GENOMIC DNA]</scope>
    <source>
        <strain evidence="2 3">BT-6</strain>
    </source>
</reference>
<organism evidence="2 3">
    <name type="scientific">Photobacterium damselae</name>
    <dbReference type="NCBI Taxonomy" id="38293"/>
    <lineage>
        <taxon>Bacteria</taxon>
        <taxon>Pseudomonadati</taxon>
        <taxon>Pseudomonadota</taxon>
        <taxon>Gammaproteobacteria</taxon>
        <taxon>Vibrionales</taxon>
        <taxon>Vibrionaceae</taxon>
        <taxon>Photobacterium</taxon>
    </lineage>
</organism>
<accession>A0ABD6X6Y1</accession>
<gene>
    <name evidence="2" type="ORF">CTM90_07685</name>
</gene>
<feature type="domain" description="Lipocalin-like" evidence="1">
    <location>
        <begin position="11"/>
        <end position="142"/>
    </location>
</feature>
<proteinExistence type="predicted"/>
<evidence type="ECO:0000259" key="1">
    <source>
        <dbReference type="Pfam" id="PF13924"/>
    </source>
</evidence>
<evidence type="ECO:0000313" key="3">
    <source>
        <dbReference type="Proteomes" id="UP000241404"/>
    </source>
</evidence>
<sequence length="142" mass="16532">MEHKMNISDLYGAWELVSFKHTVLDTHIETDIMGEKPKGKIIFTEDNIVSVMITSDRQHLIDSVKESERNDFLYKNMMAYMAKFDFENDVCNFHIQVSWDPSWLGLILQRKISFQDNMLVIDTLPQVGIDGKMSTATLVWKK</sequence>
<dbReference type="AlphaFoldDB" id="A0ABD6X6Y1"/>
<dbReference type="Proteomes" id="UP000241404">
    <property type="component" value="Unassembled WGS sequence"/>
</dbReference>
<protein>
    <recommendedName>
        <fullName evidence="1">Lipocalin-like domain-containing protein</fullName>
    </recommendedName>
</protein>
<dbReference type="Pfam" id="PF13924">
    <property type="entry name" value="Lipocalin_5"/>
    <property type="match status" value="1"/>
</dbReference>
<dbReference type="InterPro" id="IPR024311">
    <property type="entry name" value="Lipocalin-like"/>
</dbReference>
<evidence type="ECO:0000313" key="2">
    <source>
        <dbReference type="EMBL" id="PSU17381.1"/>
    </source>
</evidence>
<dbReference type="EMBL" id="PYMM01000003">
    <property type="protein sequence ID" value="PSU17381.1"/>
    <property type="molecule type" value="Genomic_DNA"/>
</dbReference>